<evidence type="ECO:0000259" key="5">
    <source>
        <dbReference type="PROSITE" id="PS50977"/>
    </source>
</evidence>
<dbReference type="InterPro" id="IPR036271">
    <property type="entry name" value="Tet_transcr_reg_TetR-rel_C_sf"/>
</dbReference>
<evidence type="ECO:0000256" key="3">
    <source>
        <dbReference type="ARBA" id="ARBA00023163"/>
    </source>
</evidence>
<dbReference type="Pfam" id="PF16925">
    <property type="entry name" value="TetR_C_13"/>
    <property type="match status" value="1"/>
</dbReference>
<evidence type="ECO:0000256" key="2">
    <source>
        <dbReference type="ARBA" id="ARBA00023125"/>
    </source>
</evidence>
<comment type="caution">
    <text evidence="6">The sequence shown here is derived from an EMBL/GenBank/DDBJ whole genome shotgun (WGS) entry which is preliminary data.</text>
</comment>
<organism evidence="6 7">
    <name type="scientific">Tessaracoccus lapidicaptus</name>
    <dbReference type="NCBI Taxonomy" id="1427523"/>
    <lineage>
        <taxon>Bacteria</taxon>
        <taxon>Bacillati</taxon>
        <taxon>Actinomycetota</taxon>
        <taxon>Actinomycetes</taxon>
        <taxon>Propionibacteriales</taxon>
        <taxon>Propionibacteriaceae</taxon>
        <taxon>Tessaracoccus</taxon>
    </lineage>
</organism>
<feature type="DNA-binding region" description="H-T-H motif" evidence="4">
    <location>
        <begin position="41"/>
        <end position="60"/>
    </location>
</feature>
<dbReference type="InterPro" id="IPR009057">
    <property type="entry name" value="Homeodomain-like_sf"/>
</dbReference>
<gene>
    <name evidence="6" type="ORF">BCR15_13945</name>
</gene>
<dbReference type="Gene3D" id="1.10.10.60">
    <property type="entry name" value="Homeodomain-like"/>
    <property type="match status" value="1"/>
</dbReference>
<dbReference type="SUPFAM" id="SSF46689">
    <property type="entry name" value="Homeodomain-like"/>
    <property type="match status" value="1"/>
</dbReference>
<dbReference type="InterPro" id="IPR001647">
    <property type="entry name" value="HTH_TetR"/>
</dbReference>
<reference evidence="7" key="1">
    <citation type="submission" date="2016-07" db="EMBL/GenBank/DDBJ databases">
        <authorList>
            <person name="Florea S."/>
            <person name="Webb J.S."/>
            <person name="Jaromczyk J."/>
            <person name="Schardl C.L."/>
        </authorList>
    </citation>
    <scope>NUCLEOTIDE SEQUENCE [LARGE SCALE GENOMIC DNA]</scope>
    <source>
        <strain evidence="7">IPBSL-7</strain>
    </source>
</reference>
<keyword evidence="3" id="KW-0804">Transcription</keyword>
<dbReference type="PROSITE" id="PS50977">
    <property type="entry name" value="HTH_TETR_2"/>
    <property type="match status" value="1"/>
</dbReference>
<dbReference type="SUPFAM" id="SSF48498">
    <property type="entry name" value="Tetracyclin repressor-like, C-terminal domain"/>
    <property type="match status" value="1"/>
</dbReference>
<evidence type="ECO:0000256" key="4">
    <source>
        <dbReference type="PROSITE-ProRule" id="PRU00335"/>
    </source>
</evidence>
<dbReference type="Gene3D" id="1.10.357.10">
    <property type="entry name" value="Tetracycline Repressor, domain 2"/>
    <property type="match status" value="1"/>
</dbReference>
<dbReference type="Proteomes" id="UP000093501">
    <property type="component" value="Unassembled WGS sequence"/>
</dbReference>
<feature type="domain" description="HTH tetR-type" evidence="5">
    <location>
        <begin position="18"/>
        <end position="78"/>
    </location>
</feature>
<dbReference type="InterPro" id="IPR011075">
    <property type="entry name" value="TetR_C"/>
</dbReference>
<evidence type="ECO:0000313" key="7">
    <source>
        <dbReference type="Proteomes" id="UP000093501"/>
    </source>
</evidence>
<keyword evidence="7" id="KW-1185">Reference proteome</keyword>
<evidence type="ECO:0000313" key="6">
    <source>
        <dbReference type="EMBL" id="OCL36684.1"/>
    </source>
</evidence>
<name>A0A1C0AQJ9_9ACTN</name>
<dbReference type="EMBL" id="MBQD01000009">
    <property type="protein sequence ID" value="OCL36684.1"/>
    <property type="molecule type" value="Genomic_DNA"/>
</dbReference>
<dbReference type="AlphaFoldDB" id="A0A1C0AQJ9"/>
<protein>
    <recommendedName>
        <fullName evidence="5">HTH tetR-type domain-containing protein</fullName>
    </recommendedName>
</protein>
<dbReference type="GO" id="GO:0003677">
    <property type="term" value="F:DNA binding"/>
    <property type="evidence" value="ECO:0007669"/>
    <property type="project" value="UniProtKB-UniRule"/>
</dbReference>
<keyword evidence="1" id="KW-0805">Transcription regulation</keyword>
<dbReference type="RefSeq" id="WP_068750380.1">
    <property type="nucleotide sequence ID" value="NZ_LR214441.1"/>
</dbReference>
<accession>A0A1C0AQJ9</accession>
<evidence type="ECO:0000256" key="1">
    <source>
        <dbReference type="ARBA" id="ARBA00023015"/>
    </source>
</evidence>
<dbReference type="Pfam" id="PF00440">
    <property type="entry name" value="TetR_N"/>
    <property type="match status" value="1"/>
</dbReference>
<sequence length="211" mass="22390">MNPESSPPPVRAQRADGRRTRAAILQTAARLASVEGIDGLTIGGLAAELHMSKSGLYAHFGSKVELQLATVAEAARIFDDVVVTPAMSAPSAHEKLLALCDRYLQHLRDRVFPGGCFFASAALEMGSRPGPVREAIADFQRRLTGLFAELVIAAQGEGHLRGEDPRALAFEINGQFLAASAGFVLTGDAGVLDLAEHVLFRRLGHGVAPRA</sequence>
<keyword evidence="2 4" id="KW-0238">DNA-binding</keyword>
<dbReference type="PANTHER" id="PTHR47506:SF6">
    <property type="entry name" value="HTH-TYPE TRANSCRIPTIONAL REPRESSOR NEMR"/>
    <property type="match status" value="1"/>
</dbReference>
<proteinExistence type="predicted"/>
<dbReference type="PANTHER" id="PTHR47506">
    <property type="entry name" value="TRANSCRIPTIONAL REGULATORY PROTEIN"/>
    <property type="match status" value="1"/>
</dbReference>